<dbReference type="Proteomes" id="UP000694044">
    <property type="component" value="Unassembled WGS sequence"/>
</dbReference>
<dbReference type="AlphaFoldDB" id="A0A8T1VAP1"/>
<gene>
    <name evidence="1" type="ORF">PHYPSEUDO_010545</name>
</gene>
<protein>
    <submittedName>
        <fullName evidence="1">Uncharacterized protein</fullName>
    </submittedName>
</protein>
<sequence>MTPRFVYQCILDLSPSSCYLRSICSVRCGTHKLRVLGFPLAAETLATMPDILSQSDVLPMADRASVGSNGRDTGTVHRADNCLHSTNSAPGTVNSSECSLKLHLFAAQVPHSQPLRLTHILSWPRTRTLSP</sequence>
<dbReference type="EMBL" id="JAGDFM010000451">
    <property type="protein sequence ID" value="KAG7378121.1"/>
    <property type="molecule type" value="Genomic_DNA"/>
</dbReference>
<comment type="caution">
    <text evidence="1">The sequence shown here is derived from an EMBL/GenBank/DDBJ whole genome shotgun (WGS) entry which is preliminary data.</text>
</comment>
<keyword evidence="2" id="KW-1185">Reference proteome</keyword>
<organism evidence="1 2">
    <name type="scientific">Phytophthora pseudosyringae</name>
    <dbReference type="NCBI Taxonomy" id="221518"/>
    <lineage>
        <taxon>Eukaryota</taxon>
        <taxon>Sar</taxon>
        <taxon>Stramenopiles</taxon>
        <taxon>Oomycota</taxon>
        <taxon>Peronosporomycetes</taxon>
        <taxon>Peronosporales</taxon>
        <taxon>Peronosporaceae</taxon>
        <taxon>Phytophthora</taxon>
    </lineage>
</organism>
<evidence type="ECO:0000313" key="1">
    <source>
        <dbReference type="EMBL" id="KAG7378121.1"/>
    </source>
</evidence>
<accession>A0A8T1VAP1</accession>
<name>A0A8T1VAP1_9STRA</name>
<reference evidence="1" key="1">
    <citation type="submission" date="2021-02" db="EMBL/GenBank/DDBJ databases">
        <authorList>
            <person name="Palmer J.M."/>
        </authorList>
    </citation>
    <scope>NUCLEOTIDE SEQUENCE</scope>
    <source>
        <strain evidence="1">SCRP734</strain>
    </source>
</reference>
<proteinExistence type="predicted"/>
<evidence type="ECO:0000313" key="2">
    <source>
        <dbReference type="Proteomes" id="UP000694044"/>
    </source>
</evidence>